<protein>
    <recommendedName>
        <fullName evidence="12">Membrane protein insertase YidC</fullName>
    </recommendedName>
    <alternativeName>
        <fullName evidence="12">Foldase YidC</fullName>
    </alternativeName>
    <alternativeName>
        <fullName evidence="12">Membrane integrase YidC</fullName>
    </alternativeName>
    <alternativeName>
        <fullName evidence="12">Membrane protein YidC</fullName>
    </alternativeName>
</protein>
<keyword evidence="7 12" id="KW-1133">Transmembrane helix</keyword>
<gene>
    <name evidence="12 15" type="primary">yidC</name>
    <name evidence="15" type="ORF">IC602_00135</name>
</gene>
<keyword evidence="2 12" id="KW-0813">Transport</keyword>
<dbReference type="EMBL" id="JACWEZ010000001">
    <property type="protein sequence ID" value="MBD1221016.1"/>
    <property type="molecule type" value="Genomic_DNA"/>
</dbReference>
<feature type="signal peptide" evidence="13">
    <location>
        <begin position="1"/>
        <end position="30"/>
    </location>
</feature>
<dbReference type="PANTHER" id="PTHR12428">
    <property type="entry name" value="OXA1"/>
    <property type="match status" value="1"/>
</dbReference>
<dbReference type="NCBIfam" id="TIGR03592">
    <property type="entry name" value="yidC_oxa1_cterm"/>
    <property type="match status" value="1"/>
</dbReference>
<evidence type="ECO:0000256" key="12">
    <source>
        <dbReference type="HAMAP-Rule" id="MF_01811"/>
    </source>
</evidence>
<dbReference type="InterPro" id="IPR023060">
    <property type="entry name" value="YidC/YidC1/YidC2_Firmicutes"/>
</dbReference>
<keyword evidence="5 12" id="KW-0732">Signal</keyword>
<evidence type="ECO:0000256" key="5">
    <source>
        <dbReference type="ARBA" id="ARBA00022729"/>
    </source>
</evidence>
<accession>A0ABR7VIA8</accession>
<feature type="transmembrane region" description="Helical" evidence="12">
    <location>
        <begin position="218"/>
        <end position="240"/>
    </location>
</feature>
<feature type="transmembrane region" description="Helical" evidence="12">
    <location>
        <begin position="176"/>
        <end position="197"/>
    </location>
</feature>
<dbReference type="PRINTS" id="PR00701">
    <property type="entry name" value="60KDINNERMP"/>
</dbReference>
<feature type="chain" id="PRO_5045484639" description="Membrane protein insertase YidC" evidence="13">
    <location>
        <begin position="31"/>
        <end position="266"/>
    </location>
</feature>
<dbReference type="InterPro" id="IPR047196">
    <property type="entry name" value="YidC_ALB_C"/>
</dbReference>
<evidence type="ECO:0000256" key="9">
    <source>
        <dbReference type="ARBA" id="ARBA00023139"/>
    </source>
</evidence>
<organism evidence="15 16">
    <name type="scientific">Virgibacillus halodenitrificans</name>
    <name type="common">Bacillus halodenitrificans</name>
    <dbReference type="NCBI Taxonomy" id="1482"/>
    <lineage>
        <taxon>Bacteria</taxon>
        <taxon>Bacillati</taxon>
        <taxon>Bacillota</taxon>
        <taxon>Bacilli</taxon>
        <taxon>Bacillales</taxon>
        <taxon>Bacillaceae</taxon>
        <taxon>Virgibacillus</taxon>
    </lineage>
</organism>
<keyword evidence="8 12" id="KW-0472">Membrane</keyword>
<comment type="caution">
    <text evidence="15">The sequence shown here is derived from an EMBL/GenBank/DDBJ whole genome shotgun (WGS) entry which is preliminary data.</text>
</comment>
<dbReference type="Pfam" id="PF02096">
    <property type="entry name" value="60KD_IMP"/>
    <property type="match status" value="1"/>
</dbReference>
<dbReference type="InterPro" id="IPR001708">
    <property type="entry name" value="YidC/ALB3/OXA1/COX18"/>
</dbReference>
<keyword evidence="11" id="KW-0449">Lipoprotein</keyword>
<comment type="subcellular location">
    <subcellularLocation>
        <location evidence="1 12">Cell membrane</location>
        <topology evidence="1 12">Multi-pass membrane protein</topology>
    </subcellularLocation>
</comment>
<keyword evidence="10 12" id="KW-0143">Chaperone</keyword>
<evidence type="ECO:0000256" key="2">
    <source>
        <dbReference type="ARBA" id="ARBA00022448"/>
    </source>
</evidence>
<evidence type="ECO:0000256" key="8">
    <source>
        <dbReference type="ARBA" id="ARBA00023136"/>
    </source>
</evidence>
<comment type="similarity">
    <text evidence="12">Belongs to the OXA1/ALB3/YidC family. Type 2 subfamily.</text>
</comment>
<evidence type="ECO:0000256" key="10">
    <source>
        <dbReference type="ARBA" id="ARBA00023186"/>
    </source>
</evidence>
<keyword evidence="9" id="KW-0564">Palmitate</keyword>
<feature type="transmembrane region" description="Helical" evidence="12">
    <location>
        <begin position="66"/>
        <end position="86"/>
    </location>
</feature>
<evidence type="ECO:0000259" key="14">
    <source>
        <dbReference type="Pfam" id="PF02096"/>
    </source>
</evidence>
<evidence type="ECO:0000256" key="6">
    <source>
        <dbReference type="ARBA" id="ARBA00022927"/>
    </source>
</evidence>
<reference evidence="15 16" key="1">
    <citation type="submission" date="2020-09" db="EMBL/GenBank/DDBJ databases">
        <title>Draft Genome Sequences of Oil-Oxidizing Bacteria Halomonas titanicae, Marinobacter lutaoensis, and Virgibacillus halodenitrificans Isolated from Highly Saline Environments.</title>
        <authorList>
            <person name="Grouzdev D.S."/>
            <person name="Sokolova D.S."/>
            <person name="Semenova E.M."/>
            <person name="Borzenkov I.A."/>
            <person name="Bidzhieva S.K."/>
            <person name="Poltaraus A.B."/>
            <person name="Nazina T.N."/>
        </authorList>
    </citation>
    <scope>NUCLEOTIDE SEQUENCE [LARGE SCALE GENOMIC DNA]</scope>
    <source>
        <strain evidence="15 16">VKM B-3472D</strain>
    </source>
</reference>
<dbReference type="InterPro" id="IPR028055">
    <property type="entry name" value="YidC/Oxa/ALB_C"/>
</dbReference>
<evidence type="ECO:0000256" key="4">
    <source>
        <dbReference type="ARBA" id="ARBA00022692"/>
    </source>
</evidence>
<dbReference type="HAMAP" id="MF_01811">
    <property type="entry name" value="YidC_type2"/>
    <property type="match status" value="1"/>
</dbReference>
<keyword evidence="3 12" id="KW-1003">Cell membrane</keyword>
<evidence type="ECO:0000256" key="13">
    <source>
        <dbReference type="SAM" id="SignalP"/>
    </source>
</evidence>
<proteinExistence type="inferred from homology"/>
<evidence type="ECO:0000256" key="7">
    <source>
        <dbReference type="ARBA" id="ARBA00022989"/>
    </source>
</evidence>
<dbReference type="PANTHER" id="PTHR12428:SF65">
    <property type="entry name" value="CYTOCHROME C OXIDASE ASSEMBLY PROTEIN COX18, MITOCHONDRIAL"/>
    <property type="match status" value="1"/>
</dbReference>
<evidence type="ECO:0000313" key="15">
    <source>
        <dbReference type="EMBL" id="MBD1221016.1"/>
    </source>
</evidence>
<evidence type="ECO:0000256" key="3">
    <source>
        <dbReference type="ARBA" id="ARBA00022475"/>
    </source>
</evidence>
<dbReference type="Proteomes" id="UP000621631">
    <property type="component" value="Unassembled WGS sequence"/>
</dbReference>
<dbReference type="RefSeq" id="WP_189776392.1">
    <property type="nucleotide sequence ID" value="NZ_JACWEZ010000001.1"/>
</dbReference>
<evidence type="ECO:0000256" key="11">
    <source>
        <dbReference type="ARBA" id="ARBA00023288"/>
    </source>
</evidence>
<feature type="transmembrane region" description="Helical" evidence="12">
    <location>
        <begin position="141"/>
        <end position="164"/>
    </location>
</feature>
<comment type="function">
    <text evidence="12">Required for the insertion and/or proper folding and/or complex formation of integral membrane proteins into the membrane. Involved in integration of membrane proteins that insert both dependently and independently of the Sec translocase complex, as well as at least some lipoproteins.</text>
</comment>
<keyword evidence="16" id="KW-1185">Reference proteome</keyword>
<evidence type="ECO:0000313" key="16">
    <source>
        <dbReference type="Proteomes" id="UP000621631"/>
    </source>
</evidence>
<evidence type="ECO:0000256" key="1">
    <source>
        <dbReference type="ARBA" id="ARBA00004651"/>
    </source>
</evidence>
<name>A0ABR7VIA8_VIRHA</name>
<feature type="domain" description="Membrane insertase YidC/Oxa/ALB C-terminal" evidence="14">
    <location>
        <begin position="66"/>
        <end position="256"/>
    </location>
</feature>
<sequence>MGQSVFTFINRHKKLMLLSLLVLTLSGCSAATNEPLNPDQLNGIEYLIYPFTLLIKSIANVFNDNYGISIILITLIIRLLLLPFMVKQMKSSMDMKEKMDQMKPDLDALKEKYKDKKDQESLQAQQKEMMQLYQKHGTNPFAMFGGCLPLLIQMPILLGFYYAIRRTPEIATHDFLWFSLGQTDIALTLIAVVIYYFQFKVSQMGMDEKQKKQMAFMGLLSPIMIGVISISSPAALPLYWATGGLFLMLQTWLTKKILYAKKEISS</sequence>
<keyword evidence="6 12" id="KW-0653">Protein transport</keyword>
<keyword evidence="4 12" id="KW-0812">Transmembrane</keyword>
<dbReference type="CDD" id="cd20070">
    <property type="entry name" value="5TM_YidC_Alb3"/>
    <property type="match status" value="1"/>
</dbReference>